<protein>
    <submittedName>
        <fullName evidence="1">Putative non-structural 4 protein</fullName>
    </submittedName>
</protein>
<evidence type="ECO:0000313" key="1">
    <source>
        <dbReference type="EMBL" id="QPZ88449.1"/>
    </source>
</evidence>
<organism evidence="1">
    <name type="scientific">Soybean thrips-associated tenui-like virus 1</name>
    <dbReference type="NCBI Taxonomy" id="2796556"/>
    <lineage>
        <taxon>Viruses</taxon>
        <taxon>Riboviria</taxon>
        <taxon>Orthornavirae</taxon>
        <taxon>Negarnaviricota</taxon>
        <taxon>Polyploviricotina</taxon>
        <taxon>Bunyaviricetes</taxon>
        <taxon>Hareavirales</taxon>
        <taxon>Phenuiviridae</taxon>
        <taxon>Tenuivirus</taxon>
    </lineage>
</organism>
<accession>A0A7T3R0P9</accession>
<name>A0A7T3R0P9_9VIRU</name>
<proteinExistence type="predicted"/>
<dbReference type="EMBL" id="MW033650">
    <property type="protein sequence ID" value="QPZ88449.1"/>
    <property type="molecule type" value="Genomic_RNA"/>
</dbReference>
<dbReference type="InterPro" id="IPR004980">
    <property type="entry name" value="Tenui_NS4"/>
</dbReference>
<dbReference type="GO" id="GO:0046740">
    <property type="term" value="P:transport of virus in host, cell to cell"/>
    <property type="evidence" value="ECO:0007669"/>
    <property type="project" value="InterPro"/>
</dbReference>
<dbReference type="Pfam" id="PF03300">
    <property type="entry name" value="Tenui_NS4"/>
    <property type="match status" value="1"/>
</dbReference>
<reference evidence="1" key="2">
    <citation type="submission" date="2020-09" db="EMBL/GenBank/DDBJ databases">
        <authorList>
            <person name="Thekke Veetil T."/>
            <person name="Lagos-Kutz D."/>
            <person name="Mccoppin N.K."/>
            <person name="Hartman G.L."/>
            <person name="Lim H.-S."/>
            <person name="Domier L.L."/>
        </authorList>
    </citation>
    <scope>NUCLEOTIDE SEQUENCE</scope>
    <source>
        <strain evidence="1">STN1TV1</strain>
    </source>
</reference>
<sequence>MSAVTKKNKKENKYMLTPAEVAQDAHRLGLFLNADTMENQLVQMDEIEHRTTARASVDKFHKKMNLCVKGKHLGAILPLRKGMLRSNNDFTRIALWVIYFVGAHKKDTGTLRVTIYDSSRACHESAVIISFDKPAGGCWIVVGSHTNWVHRDNLESVRVSVEVSNSTSENGAIGTLSILLNLESTDFIVQFQDVPSQHFEFDPSEQLMKLDDISKIVTDRAKQAARELYGKPIIEAMRMGDHHFSVHDQQPKKKNEQLLTYEPDGTLHEPKDSARKVNPEFLAILRS</sequence>
<reference evidence="1" key="1">
    <citation type="journal article" date="2020" name="Viruses">
        <title>Soybean Thrips (Thysanoptera: Thripidae) Harbor Highly Diverse Populations of Arthropod, Fungal and Plant Viruses.</title>
        <authorList>
            <person name="Thekke-Veetil T."/>
            <person name="Lagos-Kutz D."/>
            <person name="McCoppin N.K."/>
            <person name="Hartman G.L."/>
            <person name="Ju H.K."/>
            <person name="Lim H.S."/>
            <person name="Domier L.L."/>
        </authorList>
    </citation>
    <scope>NUCLEOTIDE SEQUENCE</scope>
    <source>
        <strain evidence="1">STN1TV1</strain>
    </source>
</reference>